<dbReference type="EMBL" id="MU004231">
    <property type="protein sequence ID" value="KAF2673544.1"/>
    <property type="molecule type" value="Genomic_DNA"/>
</dbReference>
<dbReference type="AlphaFoldDB" id="A0A6A6URJ4"/>
<evidence type="ECO:0000313" key="2">
    <source>
        <dbReference type="Proteomes" id="UP000799302"/>
    </source>
</evidence>
<reference evidence="1" key="1">
    <citation type="journal article" date="2020" name="Stud. Mycol.">
        <title>101 Dothideomycetes genomes: a test case for predicting lifestyles and emergence of pathogens.</title>
        <authorList>
            <person name="Haridas S."/>
            <person name="Albert R."/>
            <person name="Binder M."/>
            <person name="Bloem J."/>
            <person name="Labutti K."/>
            <person name="Salamov A."/>
            <person name="Andreopoulos B."/>
            <person name="Baker S."/>
            <person name="Barry K."/>
            <person name="Bills G."/>
            <person name="Bluhm B."/>
            <person name="Cannon C."/>
            <person name="Castanera R."/>
            <person name="Culley D."/>
            <person name="Daum C."/>
            <person name="Ezra D."/>
            <person name="Gonzalez J."/>
            <person name="Henrissat B."/>
            <person name="Kuo A."/>
            <person name="Liang C."/>
            <person name="Lipzen A."/>
            <person name="Lutzoni F."/>
            <person name="Magnuson J."/>
            <person name="Mondo S."/>
            <person name="Nolan M."/>
            <person name="Ohm R."/>
            <person name="Pangilinan J."/>
            <person name="Park H.-J."/>
            <person name="Ramirez L."/>
            <person name="Alfaro M."/>
            <person name="Sun H."/>
            <person name="Tritt A."/>
            <person name="Yoshinaga Y."/>
            <person name="Zwiers L.-H."/>
            <person name="Turgeon B."/>
            <person name="Goodwin S."/>
            <person name="Spatafora J."/>
            <person name="Crous P."/>
            <person name="Grigoriev I."/>
        </authorList>
    </citation>
    <scope>NUCLEOTIDE SEQUENCE</scope>
    <source>
        <strain evidence="1">CBS 115976</strain>
    </source>
</reference>
<sequence length="145" mass="15417">MLPMLSPEQITAFATLGDETAPPHPATISAGDVANLQAAQDSKPCFPSNSKNTPTQLAKVLPESSSTTSGNYINVARVHTNANNPATLPPTATSRYTQIGHRNEPWNAIKEVKETAGETIVNSAEQTEVDHMSNGYIITNCAQEA</sequence>
<keyword evidence="2" id="KW-1185">Reference proteome</keyword>
<proteinExistence type="predicted"/>
<dbReference type="Proteomes" id="UP000799302">
    <property type="component" value="Unassembled WGS sequence"/>
</dbReference>
<organism evidence="1 2">
    <name type="scientific">Microthyrium microscopicum</name>
    <dbReference type="NCBI Taxonomy" id="703497"/>
    <lineage>
        <taxon>Eukaryota</taxon>
        <taxon>Fungi</taxon>
        <taxon>Dikarya</taxon>
        <taxon>Ascomycota</taxon>
        <taxon>Pezizomycotina</taxon>
        <taxon>Dothideomycetes</taxon>
        <taxon>Dothideomycetes incertae sedis</taxon>
        <taxon>Microthyriales</taxon>
        <taxon>Microthyriaceae</taxon>
        <taxon>Microthyrium</taxon>
    </lineage>
</organism>
<protein>
    <submittedName>
        <fullName evidence="1">Uncharacterized protein</fullName>
    </submittedName>
</protein>
<name>A0A6A6URJ4_9PEZI</name>
<accession>A0A6A6URJ4</accession>
<evidence type="ECO:0000313" key="1">
    <source>
        <dbReference type="EMBL" id="KAF2673544.1"/>
    </source>
</evidence>
<gene>
    <name evidence="1" type="ORF">BT63DRAFT_159763</name>
</gene>